<evidence type="ECO:0000256" key="1">
    <source>
        <dbReference type="SAM" id="Phobius"/>
    </source>
</evidence>
<reference evidence="2 3" key="1">
    <citation type="journal article" date="2003" name="Mol. Microbiol.">
        <title>Genome-based analysis of virulence genes in a non-biofilm-forming Staphylococcus epidermidis strain (ATCC 12228).</title>
        <authorList>
            <person name="Zhang Y.Q."/>
            <person name="Ren S.X."/>
            <person name="Li H.L."/>
            <person name="Wang Y.X."/>
            <person name="Fu G."/>
            <person name="Yang J."/>
            <person name="Qin Z.Q."/>
            <person name="Miao Y.G."/>
            <person name="Wang W.Y."/>
            <person name="Chen R.S."/>
            <person name="Shen Y."/>
            <person name="Chen Z."/>
            <person name="Yuan Z.H."/>
            <person name="Zhao G.P."/>
            <person name="Qu D."/>
            <person name="Danchin A."/>
            <person name="Wen Y.M."/>
        </authorList>
    </citation>
    <scope>NUCLEOTIDE SEQUENCE [LARGE SCALE GENOMIC DNA]</scope>
    <source>
        <strain evidence="3">ATCC 12228 / FDA PCI 1200</strain>
    </source>
</reference>
<dbReference type="Proteomes" id="UP000001411">
    <property type="component" value="Chromosome"/>
</dbReference>
<dbReference type="HOGENOM" id="CLU_096027_0_0_9"/>
<evidence type="ECO:0000313" key="2">
    <source>
        <dbReference type="EMBL" id="AAO04678.1"/>
    </source>
</evidence>
<feature type="transmembrane region" description="Helical" evidence="1">
    <location>
        <begin position="12"/>
        <end position="31"/>
    </location>
</feature>
<keyword evidence="1" id="KW-1133">Transmembrane helix</keyword>
<gene>
    <name evidence="2" type="ordered locus">SE_1081</name>
</gene>
<dbReference type="KEGG" id="sep:SE_1081"/>
<feature type="transmembrane region" description="Helical" evidence="1">
    <location>
        <begin position="105"/>
        <end position="130"/>
    </location>
</feature>
<organism evidence="2 3">
    <name type="scientific">Staphylococcus epidermidis (strain ATCC 12228 / FDA PCI 1200)</name>
    <dbReference type="NCBI Taxonomy" id="176280"/>
    <lineage>
        <taxon>Bacteria</taxon>
        <taxon>Bacillati</taxon>
        <taxon>Bacillota</taxon>
        <taxon>Bacilli</taxon>
        <taxon>Bacillales</taxon>
        <taxon>Staphylococcaceae</taxon>
        <taxon>Staphylococcus</taxon>
    </lineage>
</organism>
<keyword evidence="1" id="KW-0812">Transmembrane</keyword>
<dbReference type="EMBL" id="AE015929">
    <property type="protein sequence ID" value="AAO04678.1"/>
    <property type="molecule type" value="Genomic_DNA"/>
</dbReference>
<accession>A0A0H2VG45</accession>
<evidence type="ECO:0000313" key="3">
    <source>
        <dbReference type="Proteomes" id="UP000001411"/>
    </source>
</evidence>
<proteinExistence type="predicted"/>
<name>A0A0H2VG45_STAES</name>
<dbReference type="GeneID" id="50018793"/>
<feature type="transmembrane region" description="Helical" evidence="1">
    <location>
        <begin position="180"/>
        <end position="199"/>
    </location>
</feature>
<feature type="transmembrane region" description="Helical" evidence="1">
    <location>
        <begin position="150"/>
        <end position="173"/>
    </location>
</feature>
<feature type="transmembrane region" description="Helical" evidence="1">
    <location>
        <begin position="65"/>
        <end position="84"/>
    </location>
</feature>
<dbReference type="PATRIC" id="fig|176280.10.peg.1057"/>
<feature type="transmembrane region" description="Helical" evidence="1">
    <location>
        <begin position="219"/>
        <end position="244"/>
    </location>
</feature>
<sequence length="249" mass="29121">MFKFNFFYISKIRATWMLYLIGIYPLLIFLAELLNSNFLSLSATHKNSVSFLELFIAIYDTQQKVMLSLIIIGYLSSLLFYSEISTGRLLFYKDQSRYKIFNSKLTSIISSYFIFLFILLLSTLVVYLFYVNNHEYSSHSFMLNNSELNHTLILNLLGIFLTDLFLIFYVVIFSVKFNSGITIISMILCYVVIKITDNINKIKFSPSNFTNLDTDKSFIFNLSIMSSITIVYIFIIYLLAITIFRKIQF</sequence>
<dbReference type="eggNOG" id="ENOG5032SR2">
    <property type="taxonomic scope" value="Bacteria"/>
</dbReference>
<keyword evidence="1" id="KW-0472">Membrane</keyword>
<dbReference type="RefSeq" id="WP_001831136.1">
    <property type="nucleotide sequence ID" value="NC_004461.1"/>
</dbReference>
<dbReference type="OrthoDB" id="2412543at2"/>
<dbReference type="AlphaFoldDB" id="A0A0H2VG45"/>
<protein>
    <submittedName>
        <fullName evidence="2">Membrane spanning protein</fullName>
    </submittedName>
</protein>